<dbReference type="EMBL" id="FMJY01000011">
    <property type="protein sequence ID" value="SCO92562.1"/>
    <property type="molecule type" value="Genomic_DNA"/>
</dbReference>
<dbReference type="SUPFAM" id="SSF48403">
    <property type="entry name" value="Ankyrin repeat"/>
    <property type="match status" value="1"/>
</dbReference>
<accession>A0A2H3TVB4</accession>
<evidence type="ECO:0000259" key="3">
    <source>
        <dbReference type="Pfam" id="PF24883"/>
    </source>
</evidence>
<evidence type="ECO:0000313" key="4">
    <source>
        <dbReference type="EMBL" id="SCO92562.1"/>
    </source>
</evidence>
<dbReference type="VEuPathDB" id="FungiDB:FOC1_g10002734"/>
<dbReference type="VEuPathDB" id="FungiDB:FOZG_14747"/>
<dbReference type="Pfam" id="PF24883">
    <property type="entry name" value="NPHP3_N"/>
    <property type="match status" value="1"/>
</dbReference>
<feature type="repeat" description="ANK" evidence="2">
    <location>
        <begin position="584"/>
        <end position="616"/>
    </location>
</feature>
<sequence length="849" mass="96286">MSAGSVYADTVQNQVFRDQHVHGNQIFNTPSDTPQSLVQDCLRSLAYPTMNDRSNAVGIPTGGTCKWLFGHKQWKSWISSHRALLWIKGKPGSGKSTLLHYALREVRSSKVAKNVLILSFFFHGRGSGLQKSLLGLFRSLLYQILSEMPEALTGLVKTYQQRRDGIGKPGVAWKWELDELQNVFKCSIDEALKSRPVWVFVDALDESGAENAKLVIRHFKDVLQGPSSRSQLHICFSCRHYPVQDWESGFEVHTEQENRQDIVTYTRTQLSGYKNPALRSLPDIIAQSSKGLFIWARLVVNQILDLDLEGNPNSAMEMISKSMDRLPQDLDTMYGRIFQKITKRPASIKLMQLISCTERPLHLHELRWAMVIDADLPHESLENFKKSSEYTEDENLMERRVKTLSNGLVEVISSSAARTVQFIHQSVKDFFITQFSETVRNSSGLNTTDMEAGHHHIYRICMKYMLMEEWEQLPEPCLHPDSDFPSSKSDKLVSEFLLFNYVSTYWMTHLDKSLPLFTKRSDWPSDTFLENWTKACCVVLGNSRERPPLQIKLAHVLARHGLVISLQRFLEQGGTTSVNAKDVYGRTPLLYAAERGHAAAVQILLDGGANADIQDLAGATPLHWSVLRGHINIMTLLLERGASPFIHDNGGCTALDWAIEGAQRTSAVCVEKLLEWVPNLNYEYALLWAFSKDINEEVVMYPIAFYEYFGVDSGSKLLGMPPTDMDELFSSPDGMPRPPKTAWMPQEHPCYIWTSRKHSSTWIEAINVILRDGDYPMMGSGTTRKVRAYAARTPLLRAVELRNLTLTKMLLAKGADPTFECSNGWSPIRLAKTRGYSLDKEFLELLHIY</sequence>
<name>A0A2H3TVB4_FUSOX</name>
<evidence type="ECO:0000313" key="5">
    <source>
        <dbReference type="Proteomes" id="UP000219369"/>
    </source>
</evidence>
<dbReference type="Proteomes" id="UP000219369">
    <property type="component" value="Unassembled WGS sequence"/>
</dbReference>
<dbReference type="SUPFAM" id="SSF52540">
    <property type="entry name" value="P-loop containing nucleoside triphosphate hydrolases"/>
    <property type="match status" value="1"/>
</dbReference>
<dbReference type="InterPro" id="IPR002110">
    <property type="entry name" value="Ankyrin_rpt"/>
</dbReference>
<dbReference type="SMART" id="SM00248">
    <property type="entry name" value="ANK"/>
    <property type="match status" value="4"/>
</dbReference>
<feature type="repeat" description="ANK" evidence="2">
    <location>
        <begin position="617"/>
        <end position="649"/>
    </location>
</feature>
<dbReference type="VEuPathDB" id="FungiDB:FOC4_g10006917"/>
<dbReference type="VEuPathDB" id="FungiDB:FOC4_g10000653"/>
<dbReference type="InterPro" id="IPR027417">
    <property type="entry name" value="P-loop_NTPase"/>
</dbReference>
<protein>
    <recommendedName>
        <fullName evidence="3">Nephrocystin 3-like N-terminal domain-containing protein</fullName>
    </recommendedName>
</protein>
<dbReference type="Gene3D" id="3.40.50.300">
    <property type="entry name" value="P-loop containing nucleotide triphosphate hydrolases"/>
    <property type="match status" value="1"/>
</dbReference>
<dbReference type="VEuPathDB" id="FungiDB:FOMG_17370"/>
<proteinExistence type="predicted"/>
<dbReference type="VEuPathDB" id="FungiDB:FOXG_12944"/>
<dbReference type="VEuPathDB" id="FungiDB:FOXG_03465"/>
<gene>
    <name evidence="4" type="ORF">FRV6_16690</name>
</gene>
<keyword evidence="1" id="KW-0677">Repeat</keyword>
<evidence type="ECO:0000256" key="2">
    <source>
        <dbReference type="PROSITE-ProRule" id="PRU00023"/>
    </source>
</evidence>
<dbReference type="VEuPathDB" id="FungiDB:HZS61_017902"/>
<organism evidence="4 5">
    <name type="scientific">Fusarium oxysporum</name>
    <name type="common">Fusarium vascular wilt</name>
    <dbReference type="NCBI Taxonomy" id="5507"/>
    <lineage>
        <taxon>Eukaryota</taxon>
        <taxon>Fungi</taxon>
        <taxon>Dikarya</taxon>
        <taxon>Ascomycota</taxon>
        <taxon>Pezizomycotina</taxon>
        <taxon>Sordariomycetes</taxon>
        <taxon>Hypocreomycetidae</taxon>
        <taxon>Hypocreales</taxon>
        <taxon>Nectriaceae</taxon>
        <taxon>Fusarium</taxon>
        <taxon>Fusarium oxysporum species complex</taxon>
    </lineage>
</organism>
<dbReference type="PANTHER" id="PTHR10039:SF5">
    <property type="entry name" value="NACHT DOMAIN-CONTAINING PROTEIN"/>
    <property type="match status" value="1"/>
</dbReference>
<reference evidence="5" key="1">
    <citation type="submission" date="2016-09" db="EMBL/GenBank/DDBJ databases">
        <authorList>
            <person name="Guldener U."/>
        </authorList>
    </citation>
    <scope>NUCLEOTIDE SEQUENCE [LARGE SCALE GENOMIC DNA]</scope>
    <source>
        <strain evidence="5">V64-1</strain>
    </source>
</reference>
<dbReference type="PROSITE" id="PS50297">
    <property type="entry name" value="ANK_REP_REGION"/>
    <property type="match status" value="2"/>
</dbReference>
<dbReference type="PANTHER" id="PTHR10039">
    <property type="entry name" value="AMELOGENIN"/>
    <property type="match status" value="1"/>
</dbReference>
<evidence type="ECO:0000256" key="1">
    <source>
        <dbReference type="ARBA" id="ARBA00022737"/>
    </source>
</evidence>
<dbReference type="AlphaFoldDB" id="A0A2H3TVB4"/>
<dbReference type="InterPro" id="IPR036770">
    <property type="entry name" value="Ankyrin_rpt-contain_sf"/>
</dbReference>
<dbReference type="Gene3D" id="1.25.40.20">
    <property type="entry name" value="Ankyrin repeat-containing domain"/>
    <property type="match status" value="2"/>
</dbReference>
<dbReference type="InterPro" id="IPR056884">
    <property type="entry name" value="NPHP3-like_N"/>
</dbReference>
<keyword evidence="2" id="KW-0040">ANK repeat</keyword>
<dbReference type="PROSITE" id="PS50088">
    <property type="entry name" value="ANK_REPEAT"/>
    <property type="match status" value="2"/>
</dbReference>
<dbReference type="VEuPathDB" id="FungiDB:FOIG_13022"/>
<dbReference type="OrthoDB" id="7464126at2759"/>
<dbReference type="Pfam" id="PF12796">
    <property type="entry name" value="Ank_2"/>
    <property type="match status" value="1"/>
</dbReference>
<dbReference type="VEuPathDB" id="FungiDB:FOMG_08706"/>
<feature type="domain" description="Nephrocystin 3-like N-terminal" evidence="3">
    <location>
        <begin position="63"/>
        <end position="239"/>
    </location>
</feature>